<name>A0A516PW54_9ACTN</name>
<dbReference type="GO" id="GO:0016758">
    <property type="term" value="F:hexosyltransferase activity"/>
    <property type="evidence" value="ECO:0007669"/>
    <property type="project" value="UniProtKB-ARBA"/>
</dbReference>
<dbReference type="PANTHER" id="PTHR48050">
    <property type="entry name" value="STEROL 3-BETA-GLUCOSYLTRANSFERASE"/>
    <property type="match status" value="1"/>
</dbReference>
<reference evidence="2 3" key="1">
    <citation type="submission" date="2019-07" db="EMBL/GenBank/DDBJ databases">
        <title>Microlunatus dokdonensis sp. nov. isolated from the rhizospheric soil of the wild plant Elymus tsukushiensis.</title>
        <authorList>
            <person name="Ghim S.-Y."/>
            <person name="Hwang Y.-J."/>
            <person name="Son J.-S."/>
            <person name="Shin J.-H."/>
        </authorList>
    </citation>
    <scope>NUCLEOTIDE SEQUENCE [LARGE SCALE GENOMIC DNA]</scope>
    <source>
        <strain evidence="2 3">KUDC0627</strain>
    </source>
</reference>
<accession>A0A516PW54</accession>
<dbReference type="InterPro" id="IPR050426">
    <property type="entry name" value="Glycosyltransferase_28"/>
</dbReference>
<dbReference type="Pfam" id="PF06722">
    <property type="entry name" value="EryCIII-like_C"/>
    <property type="match status" value="1"/>
</dbReference>
<dbReference type="RefSeq" id="WP_143985386.1">
    <property type="nucleotide sequence ID" value="NZ_CP041692.1"/>
</dbReference>
<dbReference type="GO" id="GO:0017000">
    <property type="term" value="P:antibiotic biosynthetic process"/>
    <property type="evidence" value="ECO:0007669"/>
    <property type="project" value="UniProtKB-ARBA"/>
</dbReference>
<evidence type="ECO:0000313" key="3">
    <source>
        <dbReference type="Proteomes" id="UP000319263"/>
    </source>
</evidence>
<dbReference type="InterPro" id="IPR010610">
    <property type="entry name" value="EryCIII-like_C"/>
</dbReference>
<protein>
    <submittedName>
        <fullName evidence="2">Glycosyltransferase family 1 protein</fullName>
    </submittedName>
</protein>
<organism evidence="2 3">
    <name type="scientific">Microlunatus elymi</name>
    <dbReference type="NCBI Taxonomy" id="2596828"/>
    <lineage>
        <taxon>Bacteria</taxon>
        <taxon>Bacillati</taxon>
        <taxon>Actinomycetota</taxon>
        <taxon>Actinomycetes</taxon>
        <taxon>Propionibacteriales</taxon>
        <taxon>Propionibacteriaceae</taxon>
        <taxon>Microlunatus</taxon>
    </lineage>
</organism>
<dbReference type="Proteomes" id="UP000319263">
    <property type="component" value="Chromosome"/>
</dbReference>
<keyword evidence="3" id="KW-1185">Reference proteome</keyword>
<dbReference type="KEGG" id="mik:FOE78_05370"/>
<evidence type="ECO:0000259" key="1">
    <source>
        <dbReference type="Pfam" id="PF06722"/>
    </source>
</evidence>
<dbReference type="GO" id="GO:0008194">
    <property type="term" value="F:UDP-glycosyltransferase activity"/>
    <property type="evidence" value="ECO:0007669"/>
    <property type="project" value="InterPro"/>
</dbReference>
<gene>
    <name evidence="2" type="ORF">FOE78_05370</name>
</gene>
<proteinExistence type="predicted"/>
<evidence type="ECO:0000313" key="2">
    <source>
        <dbReference type="EMBL" id="QDP95414.1"/>
    </source>
</evidence>
<dbReference type="PANTHER" id="PTHR48050:SF13">
    <property type="entry name" value="STEROL 3-BETA-GLUCOSYLTRANSFERASE UGT80A2"/>
    <property type="match status" value="1"/>
</dbReference>
<feature type="domain" description="Erythromycin biosynthesis protein CIII-like C-terminal" evidence="1">
    <location>
        <begin position="286"/>
        <end position="392"/>
    </location>
</feature>
<dbReference type="AlphaFoldDB" id="A0A516PW54"/>
<keyword evidence="2" id="KW-0808">Transferase</keyword>
<dbReference type="InterPro" id="IPR002213">
    <property type="entry name" value="UDP_glucos_trans"/>
</dbReference>
<dbReference type="CDD" id="cd03784">
    <property type="entry name" value="GT1_Gtf-like"/>
    <property type="match status" value="1"/>
</dbReference>
<dbReference type="OrthoDB" id="6620093at2"/>
<dbReference type="EMBL" id="CP041692">
    <property type="protein sequence ID" value="QDP95414.1"/>
    <property type="molecule type" value="Genomic_DNA"/>
</dbReference>
<sequence>MLPLARALVQDGHRVVWYAGRRFCPDIASVGAEFIPTTRADDVIANRSMKRRRRSTNGPRAIRESFATFFLGQAETQLDDLLEITGRQRVDAVLCDLLMFAPQLLHAVGGPPWATLGDGPLEFDDELAPPFGPGYLPDQSLWGRQRDFVVRRTARRLVYGPLQLQWQEIQARNGIRTKLAAVQERISPYLHLQACPPGFEYPRHRLPPQLHWIGVMRPVPSQGWTEPTWLPTLADAGRPVILITQGTMRPDPNELIIPAIKALADHPVQLLVLTGQPNSHAVDRALRNLGSTRAAITVCGYLPYERVLPMVSCMVTNGGYTGVTLALSYGVPLVQIGRTEEKREVGARIVWSGTGRRIRGRRPRPSAIARAVSDVLMNPSYRTAAERLRDEISRNGDAPGRAAALISRLATTHQPVHRR</sequence>
<dbReference type="Gene3D" id="3.40.50.2000">
    <property type="entry name" value="Glycogen Phosphorylase B"/>
    <property type="match status" value="2"/>
</dbReference>
<dbReference type="SUPFAM" id="SSF53756">
    <property type="entry name" value="UDP-Glycosyltransferase/glycogen phosphorylase"/>
    <property type="match status" value="1"/>
</dbReference>